<keyword evidence="2" id="KW-1185">Reference proteome</keyword>
<evidence type="ECO:0000313" key="1">
    <source>
        <dbReference type="EMBL" id="TMS58457.1"/>
    </source>
</evidence>
<reference evidence="1" key="1">
    <citation type="submission" date="2019-05" db="EMBL/GenBank/DDBJ databases">
        <title>Revised genome assembly of Burkholderiaceae (previously Ralstonia) sp. PBA.</title>
        <authorList>
            <person name="Gan H.M."/>
        </authorList>
    </citation>
    <scope>NUCLEOTIDE SEQUENCE</scope>
    <source>
        <strain evidence="1">PBA</strain>
    </source>
</reference>
<protein>
    <submittedName>
        <fullName evidence="1">Uncharacterized protein</fullName>
    </submittedName>
</protein>
<gene>
    <name evidence="1" type="ORF">MW7_006915</name>
</gene>
<organism evidence="1 2">
    <name type="scientific">Imbroritus primus</name>
    <dbReference type="NCBI Taxonomy" id="3058603"/>
    <lineage>
        <taxon>Bacteria</taxon>
        <taxon>Pseudomonadati</taxon>
        <taxon>Pseudomonadota</taxon>
        <taxon>Betaproteobacteria</taxon>
        <taxon>Burkholderiales</taxon>
        <taxon>Burkholderiaceae</taxon>
        <taxon>Imbroritus</taxon>
    </lineage>
</organism>
<name>A0ACD3SQT6_9BURK</name>
<accession>A0ACD3SQT6</accession>
<comment type="caution">
    <text evidence="1">The sequence shown here is derived from an EMBL/GenBank/DDBJ whole genome shotgun (WGS) entry which is preliminary data.</text>
</comment>
<dbReference type="Proteomes" id="UP000004277">
    <property type="component" value="Unassembled WGS sequence"/>
</dbReference>
<dbReference type="EMBL" id="AKCV02000015">
    <property type="protein sequence ID" value="TMS58457.1"/>
    <property type="molecule type" value="Genomic_DNA"/>
</dbReference>
<proteinExistence type="predicted"/>
<sequence>MMSLHHSGRETSLRLMYLAAAISGWGLCSSALAAGLELPPDVYGTYAPGGDCAKQPRIIVNKAGIHLDTVAGRRGPLPTMVSYTFVGGARYNGIQVWALVKHGGKNRWGDDNTPLILTFNAGEKRGALTAERENPGKERPVALDGPLTSVAQTVRFRLCPTGSR</sequence>
<evidence type="ECO:0000313" key="2">
    <source>
        <dbReference type="Proteomes" id="UP000004277"/>
    </source>
</evidence>